<feature type="non-terminal residue" evidence="1">
    <location>
        <position position="1"/>
    </location>
</feature>
<dbReference type="Gene3D" id="2.60.120.260">
    <property type="entry name" value="Galactose-binding domain-like"/>
    <property type="match status" value="1"/>
</dbReference>
<reference evidence="1 2" key="1">
    <citation type="submission" date="2021-06" db="EMBL/GenBank/DDBJ databases">
        <authorList>
            <person name="Palmer J.M."/>
        </authorList>
    </citation>
    <scope>NUCLEOTIDE SEQUENCE [LARGE SCALE GENOMIC DNA]</scope>
    <source>
        <strain evidence="1 2">GA_2019</strain>
        <tissue evidence="1">Muscle</tissue>
    </source>
</reference>
<accession>A0ABV0PIQ1</accession>
<organism evidence="1 2">
    <name type="scientific">Goodea atripinnis</name>
    <dbReference type="NCBI Taxonomy" id="208336"/>
    <lineage>
        <taxon>Eukaryota</taxon>
        <taxon>Metazoa</taxon>
        <taxon>Chordata</taxon>
        <taxon>Craniata</taxon>
        <taxon>Vertebrata</taxon>
        <taxon>Euteleostomi</taxon>
        <taxon>Actinopterygii</taxon>
        <taxon>Neopterygii</taxon>
        <taxon>Teleostei</taxon>
        <taxon>Neoteleostei</taxon>
        <taxon>Acanthomorphata</taxon>
        <taxon>Ovalentaria</taxon>
        <taxon>Atherinomorphae</taxon>
        <taxon>Cyprinodontiformes</taxon>
        <taxon>Goodeidae</taxon>
        <taxon>Goodea</taxon>
    </lineage>
</organism>
<sequence length="103" mass="11689">AVAALRCSIGKRRKSICHGKRHPCLSTVPKLAVLIAYYLSDYDAPLSEAGDYTTKYHLLRNLFSSYHNEPLPKLPSPLQRRAYQAVVVQQHLSLWDSLHSTEQ</sequence>
<dbReference type="EMBL" id="JAHRIO010075204">
    <property type="protein sequence ID" value="MEQ2183291.1"/>
    <property type="molecule type" value="Genomic_DNA"/>
</dbReference>
<keyword evidence="2" id="KW-1185">Reference proteome</keyword>
<name>A0ABV0PIQ1_9TELE</name>
<feature type="non-terminal residue" evidence="1">
    <location>
        <position position="103"/>
    </location>
</feature>
<protein>
    <submittedName>
        <fullName evidence="1">Uncharacterized protein</fullName>
    </submittedName>
</protein>
<gene>
    <name evidence="1" type="ORF">GOODEAATRI_031261</name>
</gene>
<comment type="caution">
    <text evidence="1">The sequence shown here is derived from an EMBL/GenBank/DDBJ whole genome shotgun (WGS) entry which is preliminary data.</text>
</comment>
<proteinExistence type="predicted"/>
<evidence type="ECO:0000313" key="1">
    <source>
        <dbReference type="EMBL" id="MEQ2183291.1"/>
    </source>
</evidence>
<evidence type="ECO:0000313" key="2">
    <source>
        <dbReference type="Proteomes" id="UP001476798"/>
    </source>
</evidence>
<dbReference type="Proteomes" id="UP001476798">
    <property type="component" value="Unassembled WGS sequence"/>
</dbReference>